<dbReference type="InterPro" id="IPR036291">
    <property type="entry name" value="NAD(P)-bd_dom_sf"/>
</dbReference>
<keyword evidence="2 4" id="KW-0560">Oxidoreductase</keyword>
<dbReference type="Proteomes" id="UP000469325">
    <property type="component" value="Unassembled WGS sequence"/>
</dbReference>
<gene>
    <name evidence="7" type="ORF">FYJ68_09245</name>
</gene>
<comment type="similarity">
    <text evidence="1 4">Belongs to the D-isomer specific 2-hydroxyacid dehydrogenase family.</text>
</comment>
<evidence type="ECO:0000259" key="6">
    <source>
        <dbReference type="Pfam" id="PF02826"/>
    </source>
</evidence>
<sequence length="338" mass="36778">MGGRVPTRVLLVGGRERYLRYLPTDVPVAMESEKVFVSRDASEDEVVGRGRGCEFMSVDAIVPVRASVIDELADAGLRLIHSEGVAYNAIDVEAAARRGIPVCNCKGANASAVAEQTVMLMLAALRDAAFCDAAVRDGRQMQVKEQMMLRGYRELADCRVGLVGLGDIGTQVARHLQPFGCEVAYWSRHRRNEGTERELGVRYLPLDELLAQSDIVSLHVAVTNQTRGMAGERFLSLMPEDSILVNTARGELVDNHALAVALESGHLAGAGIDTLAPEPVTCDNPVLRLSPQAMRHVVLSPHIGGNSAGCFRRAHRMVWESFQDVLDGRRPQFVVNGV</sequence>
<evidence type="ECO:0000256" key="2">
    <source>
        <dbReference type="ARBA" id="ARBA00023002"/>
    </source>
</evidence>
<dbReference type="GO" id="GO:0051287">
    <property type="term" value="F:NAD binding"/>
    <property type="evidence" value="ECO:0007669"/>
    <property type="project" value="InterPro"/>
</dbReference>
<accession>A0A6N7XT51</accession>
<dbReference type="EMBL" id="VUNC01000008">
    <property type="protein sequence ID" value="MST73285.1"/>
    <property type="molecule type" value="Genomic_DNA"/>
</dbReference>
<dbReference type="SUPFAM" id="SSF52283">
    <property type="entry name" value="Formate/glycerate dehydrogenase catalytic domain-like"/>
    <property type="match status" value="1"/>
</dbReference>
<evidence type="ECO:0000313" key="8">
    <source>
        <dbReference type="Proteomes" id="UP000469325"/>
    </source>
</evidence>
<name>A0A6N7XT51_9ACTN</name>
<feature type="domain" description="D-isomer specific 2-hydroxyacid dehydrogenase catalytic" evidence="5">
    <location>
        <begin position="34"/>
        <end position="336"/>
    </location>
</feature>
<evidence type="ECO:0000256" key="4">
    <source>
        <dbReference type="RuleBase" id="RU003719"/>
    </source>
</evidence>
<organism evidence="7 8">
    <name type="scientific">Olsenella porci</name>
    <dbReference type="NCBI Taxonomy" id="2652279"/>
    <lineage>
        <taxon>Bacteria</taxon>
        <taxon>Bacillati</taxon>
        <taxon>Actinomycetota</taxon>
        <taxon>Coriobacteriia</taxon>
        <taxon>Coriobacteriales</taxon>
        <taxon>Atopobiaceae</taxon>
        <taxon>Olsenella</taxon>
    </lineage>
</organism>
<dbReference type="GO" id="GO:0016618">
    <property type="term" value="F:hydroxypyruvate reductase [NAD(P)H] activity"/>
    <property type="evidence" value="ECO:0007669"/>
    <property type="project" value="TreeGrafter"/>
</dbReference>
<dbReference type="Pfam" id="PF02826">
    <property type="entry name" value="2-Hacid_dh_C"/>
    <property type="match status" value="1"/>
</dbReference>
<reference evidence="7 8" key="1">
    <citation type="submission" date="2019-08" db="EMBL/GenBank/DDBJ databases">
        <title>In-depth cultivation of the pig gut microbiome towards novel bacterial diversity and tailored functional studies.</title>
        <authorList>
            <person name="Wylensek D."/>
            <person name="Hitch T.C.A."/>
            <person name="Clavel T."/>
        </authorList>
    </citation>
    <scope>NUCLEOTIDE SEQUENCE [LARGE SCALE GENOMIC DNA]</scope>
    <source>
        <strain evidence="7 8">CA-Schmier-601-WT-1</strain>
    </source>
</reference>
<dbReference type="InterPro" id="IPR006139">
    <property type="entry name" value="D-isomer_2_OHA_DH_cat_dom"/>
</dbReference>
<proteinExistence type="inferred from homology"/>
<protein>
    <submittedName>
        <fullName evidence="7">Hydroxyacid dehydrogenase</fullName>
    </submittedName>
</protein>
<dbReference type="InterPro" id="IPR006140">
    <property type="entry name" value="D-isomer_DH_NAD-bd"/>
</dbReference>
<evidence type="ECO:0000256" key="3">
    <source>
        <dbReference type="ARBA" id="ARBA00023027"/>
    </source>
</evidence>
<dbReference type="Pfam" id="PF00389">
    <property type="entry name" value="2-Hacid_dh"/>
    <property type="match status" value="1"/>
</dbReference>
<dbReference type="SUPFAM" id="SSF51735">
    <property type="entry name" value="NAD(P)-binding Rossmann-fold domains"/>
    <property type="match status" value="1"/>
</dbReference>
<dbReference type="PANTHER" id="PTHR10996:SF178">
    <property type="entry name" value="2-HYDROXYACID DEHYDROGENASE YGL185C-RELATED"/>
    <property type="match status" value="1"/>
</dbReference>
<dbReference type="InterPro" id="IPR050223">
    <property type="entry name" value="D-isomer_2-hydroxyacid_DH"/>
</dbReference>
<dbReference type="PANTHER" id="PTHR10996">
    <property type="entry name" value="2-HYDROXYACID DEHYDROGENASE-RELATED"/>
    <property type="match status" value="1"/>
</dbReference>
<keyword evidence="8" id="KW-1185">Reference proteome</keyword>
<dbReference type="Gene3D" id="3.40.50.720">
    <property type="entry name" value="NAD(P)-binding Rossmann-like Domain"/>
    <property type="match status" value="2"/>
</dbReference>
<dbReference type="AlphaFoldDB" id="A0A6N7XT51"/>
<comment type="caution">
    <text evidence="7">The sequence shown here is derived from an EMBL/GenBank/DDBJ whole genome shotgun (WGS) entry which is preliminary data.</text>
</comment>
<keyword evidence="3" id="KW-0520">NAD</keyword>
<evidence type="ECO:0000259" key="5">
    <source>
        <dbReference type="Pfam" id="PF00389"/>
    </source>
</evidence>
<evidence type="ECO:0000256" key="1">
    <source>
        <dbReference type="ARBA" id="ARBA00005854"/>
    </source>
</evidence>
<feature type="domain" description="D-isomer specific 2-hydroxyacid dehydrogenase NAD-binding" evidence="6">
    <location>
        <begin position="118"/>
        <end position="304"/>
    </location>
</feature>
<dbReference type="InterPro" id="IPR029753">
    <property type="entry name" value="D-isomer_DH_CS"/>
</dbReference>
<dbReference type="PROSITE" id="PS00671">
    <property type="entry name" value="D_2_HYDROXYACID_DH_3"/>
    <property type="match status" value="1"/>
</dbReference>
<evidence type="ECO:0000313" key="7">
    <source>
        <dbReference type="EMBL" id="MST73285.1"/>
    </source>
</evidence>
<dbReference type="GO" id="GO:0005829">
    <property type="term" value="C:cytosol"/>
    <property type="evidence" value="ECO:0007669"/>
    <property type="project" value="TreeGrafter"/>
</dbReference>
<dbReference type="GO" id="GO:0030267">
    <property type="term" value="F:glyoxylate reductase (NADPH) activity"/>
    <property type="evidence" value="ECO:0007669"/>
    <property type="project" value="TreeGrafter"/>
</dbReference>